<keyword evidence="2" id="KW-0560">Oxidoreductase</keyword>
<keyword evidence="3" id="KW-0520">NAD</keyword>
<dbReference type="GO" id="GO:0008615">
    <property type="term" value="P:pyridoxine biosynthetic process"/>
    <property type="evidence" value="ECO:0007669"/>
    <property type="project" value="TreeGrafter"/>
</dbReference>
<dbReference type="InterPro" id="IPR005255">
    <property type="entry name" value="PdxA_fam"/>
</dbReference>
<sequence>MNKKPLICITTGEPAGIGPEICLDLINSPYVDSHNLLLIGDVHLLNKRAKSLGKDVDFIIISNPDDFPVLKYGQLAVLHVDCPDHNCIGRPLAINASYVLNTLDIAIDLCKKGASKVIVTAPVNKDVLNQGAIDFIGHTEYFAEKFGVKKVVMMLANNLLRVALLTTHIPLAKVPSQITPENLDSAIQIIHDSFTSNFNQPQPRIAVCGLNPHAGENGYLGMEEINIINPVIEKWQQVGYLVSGSYPADTIFNRASEFDVILAMYHDQGLPVLKYSGFETGVNITLGLPIIRTSVDHGTALDLAGKGLASSVSLHSAIEIAIQLSFTSG</sequence>
<dbReference type="PANTHER" id="PTHR30004:SF5">
    <property type="entry name" value="4-HYDROXYTHREONINE-4-PHOSPHATE DEHYDROGENASE"/>
    <property type="match status" value="1"/>
</dbReference>
<organism evidence="4 5">
    <name type="scientific">Aquella oligotrophica</name>
    <dbReference type="NCBI Taxonomy" id="2067065"/>
    <lineage>
        <taxon>Bacteria</taxon>
        <taxon>Pseudomonadati</taxon>
        <taxon>Pseudomonadota</taxon>
        <taxon>Betaproteobacteria</taxon>
        <taxon>Neisseriales</taxon>
        <taxon>Neisseriaceae</taxon>
        <taxon>Aquella</taxon>
    </lineage>
</organism>
<dbReference type="OrthoDB" id="9801783at2"/>
<evidence type="ECO:0000313" key="5">
    <source>
        <dbReference type="Proteomes" id="UP000236655"/>
    </source>
</evidence>
<evidence type="ECO:0000313" key="4">
    <source>
        <dbReference type="EMBL" id="AUR53158.1"/>
    </source>
</evidence>
<keyword evidence="1" id="KW-0479">Metal-binding</keyword>
<evidence type="ECO:0000256" key="3">
    <source>
        <dbReference type="ARBA" id="ARBA00023027"/>
    </source>
</evidence>
<dbReference type="GO" id="GO:0046872">
    <property type="term" value="F:metal ion binding"/>
    <property type="evidence" value="ECO:0007669"/>
    <property type="project" value="UniProtKB-KW"/>
</dbReference>
<dbReference type="PANTHER" id="PTHR30004">
    <property type="entry name" value="4-HYDROXYTHREONINE-4-PHOSPHATE DEHYDROGENASE"/>
    <property type="match status" value="1"/>
</dbReference>
<dbReference type="NCBIfam" id="TIGR00557">
    <property type="entry name" value="pdxA"/>
    <property type="match status" value="1"/>
</dbReference>
<dbReference type="GO" id="GO:0050570">
    <property type="term" value="F:4-hydroxythreonine-4-phosphate dehydrogenase activity"/>
    <property type="evidence" value="ECO:0007669"/>
    <property type="project" value="TreeGrafter"/>
</dbReference>
<dbReference type="Gene3D" id="3.40.718.10">
    <property type="entry name" value="Isopropylmalate Dehydrogenase"/>
    <property type="match status" value="1"/>
</dbReference>
<name>A0A2I7N9L4_9NEIS</name>
<dbReference type="AlphaFoldDB" id="A0A2I7N9L4"/>
<dbReference type="SUPFAM" id="SSF53659">
    <property type="entry name" value="Isocitrate/Isopropylmalate dehydrogenase-like"/>
    <property type="match status" value="1"/>
</dbReference>
<dbReference type="GO" id="GO:0042823">
    <property type="term" value="P:pyridoxal phosphate biosynthetic process"/>
    <property type="evidence" value="ECO:0007669"/>
    <property type="project" value="TreeGrafter"/>
</dbReference>
<proteinExistence type="predicted"/>
<keyword evidence="5" id="KW-1185">Reference proteome</keyword>
<protein>
    <submittedName>
        <fullName evidence="4">4-hydroxythreonine-4-phosphate dehydrogenase PdxA</fullName>
    </submittedName>
</protein>
<accession>A0A2I7N9L4</accession>
<dbReference type="KEGG" id="nba:CUN60_04360"/>
<gene>
    <name evidence="4" type="primary">pdxA</name>
    <name evidence="4" type="ORF">CUN60_04360</name>
</gene>
<reference evidence="5" key="1">
    <citation type="submission" date="2017-11" db="EMBL/GenBank/DDBJ databases">
        <authorList>
            <person name="Chan K.G."/>
            <person name="Lee L.S."/>
        </authorList>
    </citation>
    <scope>NUCLEOTIDE SEQUENCE [LARGE SCALE GENOMIC DNA]</scope>
    <source>
        <strain evidence="5">DSM 100970</strain>
    </source>
</reference>
<dbReference type="EMBL" id="CP024847">
    <property type="protein sequence ID" value="AUR53158.1"/>
    <property type="molecule type" value="Genomic_DNA"/>
</dbReference>
<dbReference type="RefSeq" id="WP_102952444.1">
    <property type="nucleotide sequence ID" value="NZ_CP024847.1"/>
</dbReference>
<evidence type="ECO:0000256" key="1">
    <source>
        <dbReference type="ARBA" id="ARBA00022723"/>
    </source>
</evidence>
<evidence type="ECO:0000256" key="2">
    <source>
        <dbReference type="ARBA" id="ARBA00023002"/>
    </source>
</evidence>
<dbReference type="Pfam" id="PF04166">
    <property type="entry name" value="PdxA"/>
    <property type="match status" value="1"/>
</dbReference>
<dbReference type="GO" id="GO:0051287">
    <property type="term" value="F:NAD binding"/>
    <property type="evidence" value="ECO:0007669"/>
    <property type="project" value="InterPro"/>
</dbReference>
<dbReference type="Proteomes" id="UP000236655">
    <property type="component" value="Chromosome"/>
</dbReference>